<feature type="transmembrane region" description="Helical" evidence="1">
    <location>
        <begin position="112"/>
        <end position="132"/>
    </location>
</feature>
<protein>
    <submittedName>
        <fullName evidence="2">Uncharacterized protein</fullName>
    </submittedName>
</protein>
<gene>
    <name evidence="2" type="ORF">HNQ39_003644</name>
</gene>
<comment type="caution">
    <text evidence="2">The sequence shown here is derived from an EMBL/GenBank/DDBJ whole genome shotgun (WGS) entry which is preliminary data.</text>
</comment>
<evidence type="ECO:0000313" key="2">
    <source>
        <dbReference type="EMBL" id="MBB6051834.1"/>
    </source>
</evidence>
<keyword evidence="1" id="KW-0472">Membrane</keyword>
<evidence type="ECO:0000313" key="3">
    <source>
        <dbReference type="Proteomes" id="UP000520814"/>
    </source>
</evidence>
<keyword evidence="1" id="KW-1133">Transmembrane helix</keyword>
<organism evidence="2 3">
    <name type="scientific">Armatimonas rosea</name>
    <dbReference type="NCBI Taxonomy" id="685828"/>
    <lineage>
        <taxon>Bacteria</taxon>
        <taxon>Bacillati</taxon>
        <taxon>Armatimonadota</taxon>
        <taxon>Armatimonadia</taxon>
        <taxon>Armatimonadales</taxon>
        <taxon>Armatimonadaceae</taxon>
        <taxon>Armatimonas</taxon>
    </lineage>
</organism>
<dbReference type="EMBL" id="JACHGW010000003">
    <property type="protein sequence ID" value="MBB6051834.1"/>
    <property type="molecule type" value="Genomic_DNA"/>
</dbReference>
<dbReference type="RefSeq" id="WP_184199656.1">
    <property type="nucleotide sequence ID" value="NZ_JACHGW010000003.1"/>
</dbReference>
<dbReference type="Proteomes" id="UP000520814">
    <property type="component" value="Unassembled WGS sequence"/>
</dbReference>
<dbReference type="AlphaFoldDB" id="A0A7W9STC4"/>
<accession>A0A7W9STC4</accession>
<feature type="transmembrane region" description="Helical" evidence="1">
    <location>
        <begin position="21"/>
        <end position="40"/>
    </location>
</feature>
<feature type="transmembrane region" description="Helical" evidence="1">
    <location>
        <begin position="52"/>
        <end position="75"/>
    </location>
</feature>
<evidence type="ECO:0000256" key="1">
    <source>
        <dbReference type="SAM" id="Phobius"/>
    </source>
</evidence>
<keyword evidence="3" id="KW-1185">Reference proteome</keyword>
<proteinExistence type="predicted"/>
<sequence>MIQQKQKRPTKARLHPLEITLSWLSLVLGGAGFLYFWISFSPLGRGERWDVVAAQAALLLGILLTTLAGGFVLCCARRLARWLLHGAGLLAVLVLGYAIFDAWHRGDYRGDLIGIAGIVAATFWIFWFAWFIKKQESER</sequence>
<feature type="transmembrane region" description="Helical" evidence="1">
    <location>
        <begin position="82"/>
        <end position="100"/>
    </location>
</feature>
<name>A0A7W9STC4_ARMRO</name>
<keyword evidence="1" id="KW-0812">Transmembrane</keyword>
<reference evidence="2 3" key="1">
    <citation type="submission" date="2020-08" db="EMBL/GenBank/DDBJ databases">
        <title>Genomic Encyclopedia of Type Strains, Phase IV (KMG-IV): sequencing the most valuable type-strain genomes for metagenomic binning, comparative biology and taxonomic classification.</title>
        <authorList>
            <person name="Goeker M."/>
        </authorList>
    </citation>
    <scope>NUCLEOTIDE SEQUENCE [LARGE SCALE GENOMIC DNA]</scope>
    <source>
        <strain evidence="2 3">DSM 23562</strain>
    </source>
</reference>